<proteinExistence type="predicted"/>
<keyword evidence="2" id="KW-1185">Reference proteome</keyword>
<evidence type="ECO:0000313" key="1">
    <source>
        <dbReference type="EMBL" id="OCK81470.1"/>
    </source>
</evidence>
<name>A0A8E2JG75_9PEZI</name>
<gene>
    <name evidence="1" type="ORF">K432DRAFT_403809</name>
</gene>
<accession>A0A8E2JG75</accession>
<dbReference type="Proteomes" id="UP000250266">
    <property type="component" value="Unassembled WGS sequence"/>
</dbReference>
<organism evidence="1 2">
    <name type="scientific">Lepidopterella palustris CBS 459.81</name>
    <dbReference type="NCBI Taxonomy" id="1314670"/>
    <lineage>
        <taxon>Eukaryota</taxon>
        <taxon>Fungi</taxon>
        <taxon>Dikarya</taxon>
        <taxon>Ascomycota</taxon>
        <taxon>Pezizomycotina</taxon>
        <taxon>Dothideomycetes</taxon>
        <taxon>Pleosporomycetidae</taxon>
        <taxon>Mytilinidiales</taxon>
        <taxon>Argynnaceae</taxon>
        <taxon>Lepidopterella</taxon>
    </lineage>
</organism>
<protein>
    <submittedName>
        <fullName evidence="1">Uncharacterized protein</fullName>
    </submittedName>
</protein>
<reference evidence="1 2" key="1">
    <citation type="journal article" date="2016" name="Nat. Commun.">
        <title>Ectomycorrhizal ecology is imprinted in the genome of the dominant symbiotic fungus Cenococcum geophilum.</title>
        <authorList>
            <consortium name="DOE Joint Genome Institute"/>
            <person name="Peter M."/>
            <person name="Kohler A."/>
            <person name="Ohm R.A."/>
            <person name="Kuo A."/>
            <person name="Krutzmann J."/>
            <person name="Morin E."/>
            <person name="Arend M."/>
            <person name="Barry K.W."/>
            <person name="Binder M."/>
            <person name="Choi C."/>
            <person name="Clum A."/>
            <person name="Copeland A."/>
            <person name="Grisel N."/>
            <person name="Haridas S."/>
            <person name="Kipfer T."/>
            <person name="LaButti K."/>
            <person name="Lindquist E."/>
            <person name="Lipzen A."/>
            <person name="Maire R."/>
            <person name="Meier B."/>
            <person name="Mihaltcheva S."/>
            <person name="Molinier V."/>
            <person name="Murat C."/>
            <person name="Poggeler S."/>
            <person name="Quandt C.A."/>
            <person name="Sperisen C."/>
            <person name="Tritt A."/>
            <person name="Tisserant E."/>
            <person name="Crous P.W."/>
            <person name="Henrissat B."/>
            <person name="Nehls U."/>
            <person name="Egli S."/>
            <person name="Spatafora J.W."/>
            <person name="Grigoriev I.V."/>
            <person name="Martin F.M."/>
        </authorList>
    </citation>
    <scope>NUCLEOTIDE SEQUENCE [LARGE SCALE GENOMIC DNA]</scope>
    <source>
        <strain evidence="1 2">CBS 459.81</strain>
    </source>
</reference>
<sequence>MAEPLAEPLAERKHFTTLAELWRMHTQHTHTHTYVSDPQKECFGAVDGVLEILEMLDARGAAGRALVVDATHPSTPSPESLYEIMVFFTRDAQNSKTMMAPQSQYLGIFSQYFFSLRHRRNNKGAGSNFAPIVIMLRSTDSRTVFVLDRISKAKIARAAQLSVPDRPRPSPCLSSSAPPAARRRLFGIKRGRIDRVMVLDPG</sequence>
<dbReference type="AlphaFoldDB" id="A0A8E2JG75"/>
<dbReference type="EMBL" id="KV744920">
    <property type="protein sequence ID" value="OCK81470.1"/>
    <property type="molecule type" value="Genomic_DNA"/>
</dbReference>
<evidence type="ECO:0000313" key="2">
    <source>
        <dbReference type="Proteomes" id="UP000250266"/>
    </source>
</evidence>